<evidence type="ECO:0000313" key="52">
    <source>
        <dbReference type="EMBL" id="EDO0986088.1"/>
    </source>
</evidence>
<evidence type="ECO:0000313" key="74">
    <source>
        <dbReference type="Proteomes" id="UP000368805"/>
    </source>
</evidence>
<evidence type="ECO:0000313" key="107">
    <source>
        <dbReference type="Proteomes" id="UP000548826"/>
    </source>
</evidence>
<evidence type="ECO:0000313" key="93">
    <source>
        <dbReference type="Proteomes" id="UP000481141"/>
    </source>
</evidence>
<dbReference type="Proteomes" id="UP000525068">
    <property type="component" value="Unassembled WGS sequence"/>
</dbReference>
<dbReference type="EMBL" id="AAAQVA010000001">
    <property type="protein sequence ID" value="EAE1630310.1"/>
    <property type="molecule type" value="Genomic_DNA"/>
</dbReference>
<dbReference type="EMBL" id="AABCVX010000003">
    <property type="protein sequence ID" value="EAG6169152.1"/>
    <property type="molecule type" value="Genomic_DNA"/>
</dbReference>
<dbReference type="EMBL" id="AANEHK010000007">
    <property type="protein sequence ID" value="EDO0986088.1"/>
    <property type="molecule type" value="Genomic_DNA"/>
</dbReference>
<evidence type="ECO:0000313" key="105">
    <source>
        <dbReference type="Proteomes" id="UP000546397"/>
    </source>
</evidence>
<dbReference type="Proteomes" id="UP000841561">
    <property type="component" value="Unassembled WGS sequence"/>
</dbReference>
<dbReference type="EMBL" id="AABBZO010000011">
    <property type="protein sequence ID" value="EAG4462632.1"/>
    <property type="molecule type" value="Genomic_DNA"/>
</dbReference>
<evidence type="ECO:0000313" key="99">
    <source>
        <dbReference type="Proteomes" id="UP000527632"/>
    </source>
</evidence>
<dbReference type="EMBL" id="AABGUK010000003">
    <property type="protein sequence ID" value="EAH4242097.1"/>
    <property type="molecule type" value="Genomic_DNA"/>
</dbReference>
<evidence type="ECO:0000313" key="101">
    <source>
        <dbReference type="Proteomes" id="UP000529135"/>
    </source>
</evidence>
<dbReference type="Proteomes" id="UP000478704">
    <property type="component" value="Unassembled WGS sequence"/>
</dbReference>
<dbReference type="EMBL" id="AABGFX010000002">
    <property type="protein sequence ID" value="EAH3126488.1"/>
    <property type="molecule type" value="Genomic_DNA"/>
</dbReference>
<dbReference type="EMBL" id="AAAKQF010000002">
    <property type="protein sequence ID" value="EAC9039212.1"/>
    <property type="molecule type" value="Genomic_DNA"/>
</dbReference>
<evidence type="ECO:0000313" key="77">
    <source>
        <dbReference type="Proteomes" id="UP000378540"/>
    </source>
</evidence>
<reference evidence="56" key="4">
    <citation type="submission" date="2018-06" db="EMBL/GenBank/DDBJ databases">
        <authorList>
            <consortium name="NCBI Pathogen Detection Project"/>
        </authorList>
    </citation>
    <scope>NUCLEOTIDE SEQUENCE</scope>
    <source>
        <strain evidence="56">LiDS0115</strain>
    </source>
</reference>
<evidence type="ECO:0000313" key="50">
    <source>
        <dbReference type="EMBL" id="ECL0130294.1"/>
    </source>
</evidence>
<evidence type="ECO:0000313" key="87">
    <source>
        <dbReference type="Proteomes" id="UP000460224"/>
    </source>
</evidence>
<dbReference type="Proteomes" id="UP000332711">
    <property type="component" value="Unassembled WGS sequence"/>
</dbReference>
<evidence type="ECO:0000313" key="100">
    <source>
        <dbReference type="Proteomes" id="UP000528151"/>
    </source>
</evidence>
<dbReference type="EMBL" id="AAARIE010000001">
    <property type="protein sequence ID" value="EAE2658863.1"/>
    <property type="molecule type" value="Genomic_DNA"/>
</dbReference>
<evidence type="ECO:0000313" key="11">
    <source>
        <dbReference type="EMBL" id="EAD5772809.1"/>
    </source>
</evidence>
<dbReference type="Proteomes" id="UP000378540">
    <property type="component" value="Unassembled WGS sequence"/>
</dbReference>
<dbReference type="EMBL" id="AAAIXK010000002">
    <property type="protein sequence ID" value="EAC5549775.1"/>
    <property type="molecule type" value="Genomic_DNA"/>
</dbReference>
<dbReference type="EMBL" id="AAISWI010000002">
    <property type="protein sequence ID" value="ECH7210208.1"/>
    <property type="molecule type" value="Genomic_DNA"/>
</dbReference>
<dbReference type="Proteomes" id="UP000358545">
    <property type="component" value="Unassembled WGS sequence"/>
</dbReference>
<dbReference type="EMBL" id="AABAWE010000004">
    <property type="protein sequence ID" value="EAG2087378.1"/>
    <property type="molecule type" value="Genomic_DNA"/>
</dbReference>
<evidence type="ECO:0000313" key="81">
    <source>
        <dbReference type="Proteomes" id="UP000403352"/>
    </source>
</evidence>
<dbReference type="Proteomes" id="UP000529135">
    <property type="component" value="Unassembled WGS sequence"/>
</dbReference>
<dbReference type="AlphaFoldDB" id="A0A1U7AKA1"/>
<evidence type="ECO:0000313" key="103">
    <source>
        <dbReference type="Proteomes" id="UP000533021"/>
    </source>
</evidence>
<reference evidence="94 99" key="7">
    <citation type="submission" date="2019-04" db="EMBL/GenBank/DDBJ databases">
        <authorList>
            <consortium name="GenomeTrakr: Next Generation Sequencing Network for Food Pathogen Tracability"/>
        </authorList>
    </citation>
    <scope>NUCLEOTIDE SEQUENCE [LARGE SCALE GENOMIC DNA]</scope>
    <source>
        <strain evidence="28 108">10B02965A-1</strain>
        <strain evidence="23 82">ARS-CC9329</strain>
        <strain evidence="7 73">CFSAN008042</strain>
        <strain evidence="1 70">CFSAN060999</strain>
        <strain evidence="30 100">CFSAN063727</strain>
        <strain evidence="16 74">FDA00006304</strain>
        <strain evidence="15 78">FDA00006494</strain>
        <strain evidence="4 72">FDA00007096</strain>
        <strain evidence="9 81">FDA00008584</strain>
        <strain evidence="5 77">FDA00009539</strain>
        <strain evidence="26">FDA00011243</strain>
        <strain evidence="58 59">FDA00013213</strain>
        <strain evidence="6 60">FDA00013332</strain>
        <strain evidence="12 64">FDA00013853</strain>
        <strain evidence="45">FDA00014181</strain>
        <strain evidence="46 85">FDA00014336</strain>
        <strain evidence="48 79">FDA00014370</strain>
        <strain evidence="47 80">FDA00014392</strain>
        <strain evidence="49 67">FDA00014472</strain>
        <strain evidence="55">FDA00015054</strain>
        <strain evidence="29 104">FDA1005580-S054-001</strain>
        <strain evidence="94">FDA1077646-S145-002</strain>
        <strain evidence="91">FDA1090798-S029-001</strain>
        <strain evidence="93">FDA956581-098-004</strain>
        <strain evidence="27 98">FDA960927-006-004</strain>
        <strain evidence="31 110">FLAG-38921</strain>
        <strain evidence="51 86">FLAG-51482A</strain>
        <strain evidence="25 62">FLAG-54356</strain>
        <strain evidence="14 69">FLAG-78586</strain>
        <strain evidence="11 76">FSIS31901579</strain>
        <strain evidence="42 99">LS1344</strain>
        <strain evidence="13 75">NYAG13B12507-5</strain>
        <strain evidence="10 65">VA-WGS-00405</strain>
    </source>
</reference>
<dbReference type="EMBL" id="DAAKPP010000002">
    <property type="protein sequence ID" value="HAC3054596.1"/>
    <property type="molecule type" value="Genomic_DNA"/>
</dbReference>
<evidence type="ECO:0000313" key="42">
    <source>
        <dbReference type="EMBL" id="EAH4242097.1"/>
    </source>
</evidence>
<evidence type="ECO:0000313" key="22">
    <source>
        <dbReference type="EMBL" id="EAG0867050.1"/>
    </source>
</evidence>
<dbReference type="EMBL" id="AACKFB010000005">
    <property type="protein sequence ID" value="EAK9427627.1"/>
    <property type="molecule type" value="Genomic_DNA"/>
</dbReference>
<evidence type="ECO:0000313" key="9">
    <source>
        <dbReference type="EMBL" id="EAD1184891.1"/>
    </source>
</evidence>
<dbReference type="EMBL" id="AAAREG010000005">
    <property type="protein sequence ID" value="EAE2354285.1"/>
    <property type="molecule type" value="Genomic_DNA"/>
</dbReference>
<evidence type="ECO:0000313" key="48">
    <source>
        <dbReference type="EMBL" id="ECC1556876.1"/>
    </source>
</evidence>
<evidence type="ECO:0000313" key="5">
    <source>
        <dbReference type="EMBL" id="EAC5947852.1"/>
    </source>
</evidence>
<name>A0A1U7AKA1_LISMN</name>
<evidence type="ECO:0000313" key="95">
    <source>
        <dbReference type="Proteomes" id="UP000517258"/>
    </source>
</evidence>
<evidence type="ECO:0000313" key="47">
    <source>
        <dbReference type="EMBL" id="ECB9513678.1"/>
    </source>
</evidence>
<evidence type="ECO:0000313" key="63">
    <source>
        <dbReference type="Proteomes" id="UP000339309"/>
    </source>
</evidence>
<evidence type="ECO:0000313" key="55">
    <source>
        <dbReference type="EMBL" id="EDP8513714.1"/>
    </source>
</evidence>
<dbReference type="EMBL" id="AAANYR010000003">
    <property type="protein sequence ID" value="EAD5786172.1"/>
    <property type="molecule type" value="Genomic_DNA"/>
</dbReference>
<dbReference type="Proteomes" id="UP000467536">
    <property type="component" value="Unassembled WGS sequence"/>
</dbReference>
<evidence type="ECO:0000313" key="102">
    <source>
        <dbReference type="Proteomes" id="UP000530452"/>
    </source>
</evidence>
<evidence type="ECO:0000313" key="24">
    <source>
        <dbReference type="EMBL" id="EAG1893355.1"/>
    </source>
</evidence>
<dbReference type="Proteomes" id="UP000410967">
    <property type="component" value="Unassembled WGS sequence"/>
</dbReference>
<evidence type="ECO:0000313" key="64">
    <source>
        <dbReference type="Proteomes" id="UP000344343"/>
    </source>
</evidence>
<evidence type="ECO:0000313" key="85">
    <source>
        <dbReference type="Proteomes" id="UP000423131"/>
    </source>
</evidence>
<dbReference type="EMBL" id="AABEVI010000002">
    <property type="protein sequence ID" value="EAH0217501.1"/>
    <property type="molecule type" value="Genomic_DNA"/>
</dbReference>
<dbReference type="Proteomes" id="UP000269407">
    <property type="component" value="Unassembled WGS sequence"/>
</dbReference>
<evidence type="ECO:0000313" key="19">
    <source>
        <dbReference type="EMBL" id="EAE2897115.1"/>
    </source>
</evidence>
<evidence type="ECO:0000313" key="66">
    <source>
        <dbReference type="Proteomes" id="UP000350032"/>
    </source>
</evidence>
<evidence type="ECO:0000313" key="83">
    <source>
        <dbReference type="Proteomes" id="UP000410967"/>
    </source>
</evidence>
<dbReference type="EMBL" id="AABEKY010000003">
    <property type="protein sequence ID" value="EAG9387092.1"/>
    <property type="molecule type" value="Genomic_DNA"/>
</dbReference>
<dbReference type="Proteomes" id="UP000379076">
    <property type="component" value="Unassembled WGS sequence"/>
</dbReference>
<dbReference type="Proteomes" id="UP000528151">
    <property type="component" value="Unassembled WGS sequence"/>
</dbReference>
<evidence type="ECO:0000313" key="40">
    <source>
        <dbReference type="EMBL" id="EAH3126488.1"/>
    </source>
</evidence>
<sequence>MWLGGQNKKPIPPVVKGRVYARGSTQDSEIAKNNYFTLVAYNGAIRLLLLVKHVPNRSSKVVQI</sequence>
<evidence type="ECO:0000313" key="57">
    <source>
        <dbReference type="EMBL" id="KAA9449344.1"/>
    </source>
</evidence>
<dbReference type="Proteomes" id="UP000344343">
    <property type="component" value="Unassembled WGS sequence"/>
</dbReference>
<evidence type="ECO:0000313" key="82">
    <source>
        <dbReference type="Proteomes" id="UP000406081"/>
    </source>
</evidence>
<proteinExistence type="predicted"/>
<evidence type="ECO:0000313" key="44">
    <source>
        <dbReference type="EMBL" id="EAK9315538.1"/>
    </source>
</evidence>
<reference evidence="95 97" key="5">
    <citation type="submission" date="2019-04" db="EMBL/GenBank/DDBJ databases">
        <authorList>
            <person name="Ashton P.M."/>
            <person name="Dallman T."/>
            <person name="Nair S."/>
            <person name="De Pinna E."/>
            <person name="Peters T."/>
            <person name="Grant K."/>
        </authorList>
    </citation>
    <scope>NUCLEOTIDE SEQUENCE [LARGE SCALE GENOMIC DNA]</scope>
    <source>
        <strain evidence="39 103">282333</strain>
        <strain evidence="41 102">282352</strain>
        <strain evidence="34 105">289003</strain>
        <strain evidence="37 109">406731</strain>
        <strain evidence="35 107">429821</strain>
        <strain evidence="38 97">562417</strain>
        <strain evidence="40 101">562428</strain>
        <strain evidence="36 95">563356</strain>
        <strain evidence="2 84">688377</strain>
        <strain evidence="50 92">760311</strain>
        <strain evidence="52 88">788324</strain>
        <strain evidence="53 89">883775</strain>
        <strain evidence="18">RL15000161</strain>
        <strain evidence="19">RL15000271</strain>
        <strain evidence="20">RL15000286</strain>
        <strain evidence="21">RL15000440</strain>
    </source>
</reference>
<dbReference type="EMBL" id="AABEMN010000005">
    <property type="protein sequence ID" value="EAG9519010.1"/>
    <property type="molecule type" value="Genomic_DNA"/>
</dbReference>
<dbReference type="Proteomes" id="UP000478682">
    <property type="component" value="Unassembled WGS sequence"/>
</dbReference>
<evidence type="ECO:0000313" key="94">
    <source>
        <dbReference type="Proteomes" id="UP000484022"/>
    </source>
</evidence>
<evidence type="ECO:0000313" key="67">
    <source>
        <dbReference type="Proteomes" id="UP000352246"/>
    </source>
</evidence>
<reference evidence="61 63" key="3">
    <citation type="submission" date="2018-06" db="EMBL/GenBank/DDBJ databases">
        <authorList>
            <consortium name="PulseNet: The National Subtyping Network for Foodborne Disease Surveillance"/>
            <person name="Tarr C.L."/>
            <person name="Trees E."/>
            <person name="Katz L.S."/>
            <person name="Carleton-Romer H.A."/>
            <person name="Stroika S."/>
            <person name="Kucerova Z."/>
            <person name="Roache K.F."/>
            <person name="Sabol A.L."/>
            <person name="Besser J."/>
            <person name="Gerner-Smidt P."/>
        </authorList>
    </citation>
    <scope>NUCLEOTIDE SEQUENCE [LARGE SCALE GENOMIC DNA]</scope>
    <source>
        <strain evidence="3 63">2015L-6227</strain>
        <strain evidence="17 61">PNUSAL000134</strain>
        <strain evidence="8 68">PNUSAL000910</strain>
        <strain evidence="22 71">PNUSAL002180</strain>
        <strain evidence="24 90">PNUSAL002298</strain>
        <strain evidence="43 66">PNUSAL004402</strain>
    </source>
</reference>
<dbReference type="Proteomes" id="UP000548826">
    <property type="component" value="Unassembled WGS sequence"/>
</dbReference>
<dbReference type="Proteomes" id="UP000484022">
    <property type="component" value="Unassembled WGS sequence"/>
</dbReference>
<dbReference type="EMBL" id="RCRQ01000007">
    <property type="protein sequence ID" value="MCO39417.1"/>
    <property type="molecule type" value="Genomic_DNA"/>
</dbReference>
<evidence type="ECO:0000313" key="49">
    <source>
        <dbReference type="EMBL" id="ECH7210208.1"/>
    </source>
</evidence>
<evidence type="ECO:0000313" key="60">
    <source>
        <dbReference type="Proteomes" id="UP000331186"/>
    </source>
</evidence>
<dbReference type="Proteomes" id="UP000339309">
    <property type="component" value="Unassembled WGS sequence"/>
</dbReference>
<evidence type="ECO:0000313" key="97">
    <source>
        <dbReference type="Proteomes" id="UP000525068"/>
    </source>
</evidence>
<evidence type="ECO:0000313" key="96">
    <source>
        <dbReference type="Proteomes" id="UP000522199"/>
    </source>
</evidence>
<dbReference type="Proteomes" id="UP000406081">
    <property type="component" value="Unassembled WGS sequence"/>
</dbReference>
<evidence type="ECO:0000313" key="69">
    <source>
        <dbReference type="Proteomes" id="UP000355989"/>
    </source>
</evidence>
<evidence type="ECO:0000313" key="28">
    <source>
        <dbReference type="EMBL" id="EAG2997382.1"/>
    </source>
</evidence>
<evidence type="ECO:0000313" key="53">
    <source>
        <dbReference type="EMBL" id="EDP8409360.1"/>
    </source>
</evidence>
<dbReference type="EMBL" id="AACJYH010000006">
    <property type="protein sequence ID" value="EAK8897814.1"/>
    <property type="molecule type" value="Genomic_DNA"/>
</dbReference>
<dbReference type="EMBL" id="AABAGT010000009">
    <property type="protein sequence ID" value="EAG0867050.1"/>
    <property type="molecule type" value="Genomic_DNA"/>
</dbReference>
<dbReference type="Proteomes" id="UP000522199">
    <property type="component" value="Unassembled WGS sequence"/>
</dbReference>
<evidence type="ECO:0000313" key="13">
    <source>
        <dbReference type="EMBL" id="EAD8146574.1"/>
    </source>
</evidence>
<dbReference type="EMBL" id="AABFVG010000001">
    <property type="protein sequence ID" value="EAH2280648.1"/>
    <property type="molecule type" value="Genomic_DNA"/>
</dbReference>
<evidence type="ECO:0000313" key="62">
    <source>
        <dbReference type="Proteomes" id="UP000337746"/>
    </source>
</evidence>
<dbReference type="Proteomes" id="UP000376505">
    <property type="component" value="Unassembled WGS sequence"/>
</dbReference>
<evidence type="ECO:0000313" key="35">
    <source>
        <dbReference type="EMBL" id="EAG9856292.1"/>
    </source>
</evidence>
<dbReference type="EMBL" id="AALAQH010000002">
    <property type="protein sequence ID" value="ECX6923940.1"/>
    <property type="molecule type" value="Genomic_DNA"/>
</dbReference>
<dbReference type="EMBL" id="AAAQOE010000001">
    <property type="protein sequence ID" value="EAE1094532.1"/>
    <property type="molecule type" value="Genomic_DNA"/>
</dbReference>
<evidence type="ECO:0000313" key="15">
    <source>
        <dbReference type="EMBL" id="EAE1338534.1"/>
    </source>
</evidence>
<evidence type="ECO:0000313" key="34">
    <source>
        <dbReference type="EMBL" id="EAG9519010.1"/>
    </source>
</evidence>
<dbReference type="Proteomes" id="UP000525850">
    <property type="component" value="Unassembled WGS sequence"/>
</dbReference>
<evidence type="ECO:0000313" key="59">
    <source>
        <dbReference type="Proteomes" id="UP000269407"/>
    </source>
</evidence>
<dbReference type="EMBL" id="AACKDQ010000001">
    <property type="protein sequence ID" value="EAK9315538.1"/>
    <property type="molecule type" value="Genomic_DNA"/>
</dbReference>
<evidence type="ECO:0000313" key="3">
    <source>
        <dbReference type="EMBL" id="EAC4551588.1"/>
    </source>
</evidence>
<dbReference type="EMBL" id="AAHZFY010000015">
    <property type="protein sequence ID" value="ECB9513678.1"/>
    <property type="molecule type" value="Genomic_DNA"/>
</dbReference>
<evidence type="ECO:0000313" key="10">
    <source>
        <dbReference type="EMBL" id="EAD3792593.1"/>
    </source>
</evidence>
<dbReference type="Proteomes" id="UP000403352">
    <property type="component" value="Unassembled WGS sequence"/>
</dbReference>
<evidence type="ECO:0000313" key="33">
    <source>
        <dbReference type="EMBL" id="EAG9387092.1"/>
    </source>
</evidence>
<evidence type="ECO:0000313" key="12">
    <source>
        <dbReference type="EMBL" id="EAD5786172.1"/>
    </source>
</evidence>
<dbReference type="EMBL" id="AAARLF010000002">
    <property type="protein sequence ID" value="EAE2897115.1"/>
    <property type="molecule type" value="Genomic_DNA"/>
</dbReference>
<evidence type="ECO:0000313" key="23">
    <source>
        <dbReference type="EMBL" id="EAG0994086.1"/>
    </source>
</evidence>
<dbReference type="Proteomes" id="UP000345329">
    <property type="component" value="Unassembled WGS sequence"/>
</dbReference>
<protein>
    <submittedName>
        <fullName evidence="3">Uncharacterized protein</fullName>
    </submittedName>
</protein>
<evidence type="ECO:0000313" key="43">
    <source>
        <dbReference type="EMBL" id="EAK8897814.1"/>
    </source>
</evidence>
<evidence type="ECO:0000313" key="46">
    <source>
        <dbReference type="EMBL" id="ECB9473446.1"/>
    </source>
</evidence>
<evidence type="ECO:0000313" key="1">
    <source>
        <dbReference type="EMBL" id="EAC3882729.1"/>
    </source>
</evidence>
<evidence type="ECO:0000313" key="14">
    <source>
        <dbReference type="EMBL" id="EAE1094532.1"/>
    </source>
</evidence>
<dbReference type="EMBL" id="AAAPCR010000009">
    <property type="protein sequence ID" value="EAD8146574.1"/>
    <property type="molecule type" value="Genomic_DNA"/>
</dbReference>
<dbReference type="Proteomes" id="UP000368512">
    <property type="component" value="Unassembled WGS sequence"/>
</dbReference>
<evidence type="ECO:0000313" key="109">
    <source>
        <dbReference type="Proteomes" id="UP000566597"/>
    </source>
</evidence>
<dbReference type="EMBL" id="AABEVT010000004">
    <property type="protein sequence ID" value="EAH0252458.1"/>
    <property type="molecule type" value="Genomic_DNA"/>
</dbReference>
<evidence type="ECO:0000313" key="72">
    <source>
        <dbReference type="Proteomes" id="UP000365297"/>
    </source>
</evidence>
<evidence type="ECO:0000313" key="79">
    <source>
        <dbReference type="Proteomes" id="UP000389283"/>
    </source>
</evidence>
<evidence type="ECO:0000313" key="71">
    <source>
        <dbReference type="Proteomes" id="UP000358545"/>
    </source>
</evidence>
<dbReference type="EMBL" id="AABFMV010000002">
    <property type="protein sequence ID" value="EAH1614627.1"/>
    <property type="molecule type" value="Genomic_DNA"/>
</dbReference>
<dbReference type="EMBL" id="AAAQQZ010000003">
    <property type="protein sequence ID" value="EAE1338534.1"/>
    <property type="molecule type" value="Genomic_DNA"/>
</dbReference>
<evidence type="ECO:0000313" key="56">
    <source>
        <dbReference type="EMBL" id="HAC3054596.1"/>
    </source>
</evidence>
<evidence type="ECO:0000313" key="17">
    <source>
        <dbReference type="EMBL" id="EAE2354285.1"/>
    </source>
</evidence>
<evidence type="ECO:0000313" key="65">
    <source>
        <dbReference type="Proteomes" id="UP000345329"/>
    </source>
</evidence>
<evidence type="ECO:0000313" key="25">
    <source>
        <dbReference type="EMBL" id="EAG2087378.1"/>
    </source>
</evidence>
<dbReference type="EMBL" id="AANOZB010000002">
    <property type="protein sequence ID" value="EDP8409360.1"/>
    <property type="molecule type" value="Genomic_DNA"/>
</dbReference>
<evidence type="ECO:0000313" key="30">
    <source>
        <dbReference type="EMBL" id="EAG4462632.1"/>
    </source>
</evidence>
<dbReference type="EMBL" id="AAJEKY010000002">
    <property type="protein sequence ID" value="ECL0130294.1"/>
    <property type="molecule type" value="Genomic_DNA"/>
</dbReference>
<dbReference type="Proteomes" id="UP000337746">
    <property type="component" value="Unassembled WGS sequence"/>
</dbReference>
<dbReference type="Proteomes" id="UP000540117">
    <property type="component" value="Unassembled WGS sequence"/>
</dbReference>
<dbReference type="Proteomes" id="UP000481141">
    <property type="component" value="Unassembled WGS sequence"/>
</dbReference>
<dbReference type="Proteomes" id="UP000549379">
    <property type="component" value="Unassembled WGS sequence"/>
</dbReference>
<evidence type="ECO:0000313" key="51">
    <source>
        <dbReference type="EMBL" id="ECX6923940.1"/>
    </source>
</evidence>
<evidence type="ECO:0000313" key="6">
    <source>
        <dbReference type="EMBL" id="EAC6547162.1"/>
    </source>
</evidence>
<dbReference type="EMBL" id="AABATR010000003">
    <property type="protein sequence ID" value="EAG1893355.1"/>
    <property type="molecule type" value="Genomic_DNA"/>
</dbReference>
<dbReference type="Proteomes" id="UP000393182">
    <property type="component" value="Unassembled WGS sequence"/>
</dbReference>
<dbReference type="Proteomes" id="UP000548278">
    <property type="component" value="Unassembled WGS sequence"/>
</dbReference>
<evidence type="ECO:0000313" key="2">
    <source>
        <dbReference type="EMBL" id="EAC4482086.1"/>
    </source>
</evidence>
<evidence type="ECO:0000313" key="98">
    <source>
        <dbReference type="Proteomes" id="UP000525850"/>
    </source>
</evidence>
<reference evidence="83 96" key="6">
    <citation type="submission" date="2019-04" db="EMBL/GenBank/DDBJ databases">
        <authorList>
            <consortium name="GenomeTrakr network: Whole genome sequencing for foodborne pathogen traceback"/>
        </authorList>
    </citation>
    <scope>NUCLEOTIDE SEQUENCE [LARGE SCALE GENOMIC DNA]</scope>
    <source>
        <strain evidence="32 106">CFSAN004300</strain>
        <strain evidence="33 96">CFSAN072474</strain>
        <strain evidence="44 83">PHLUSALM00088</strain>
    </source>
</reference>
<dbReference type="Proteomes" id="UP000460224">
    <property type="component" value="Unassembled WGS sequence"/>
</dbReference>
<evidence type="ECO:0000313" key="73">
    <source>
        <dbReference type="Proteomes" id="UP000368512"/>
    </source>
</evidence>
<dbReference type="Proteomes" id="UP000354255">
    <property type="component" value="Unassembled WGS sequence"/>
</dbReference>
<dbReference type="Proteomes" id="UP000427828">
    <property type="component" value="Unassembled WGS sequence"/>
</dbReference>
<dbReference type="Proteomes" id="UP000478945">
    <property type="component" value="Unassembled WGS sequence"/>
</dbReference>
<accession>A0A1U7AKA1</accession>
<dbReference type="Proteomes" id="UP000336166">
    <property type="component" value="Unassembled WGS sequence"/>
</dbReference>
<dbReference type="Proteomes" id="UP000356407">
    <property type="component" value="Unassembled WGS sequence"/>
</dbReference>
<evidence type="ECO:0000313" key="76">
    <source>
        <dbReference type="Proteomes" id="UP000376505"/>
    </source>
</evidence>
<dbReference type="EMBL" id="AAAJKI010000003">
    <property type="protein sequence ID" value="EAC6547162.1"/>
    <property type="molecule type" value="Genomic_DNA"/>
</dbReference>
<evidence type="ECO:0000313" key="110">
    <source>
        <dbReference type="Proteomes" id="UP000566721"/>
    </source>
</evidence>
<dbReference type="Proteomes" id="UP000352246">
    <property type="component" value="Unassembled WGS sequence"/>
</dbReference>
<reference evidence="56 111" key="1">
    <citation type="journal article" date="2018" name="Genome Biol.">
        <title>SKESA: strategic k-mer extension for scrupulous assemblies.</title>
        <authorList>
            <person name="Souvorov A."/>
            <person name="Agarwala R."/>
            <person name="Lipman D.J."/>
        </authorList>
    </citation>
    <scope>NUCLEOTIDE SEQUENCE [LARGE SCALE GENOMIC DNA]</scope>
    <source>
        <strain evidence="56 111">LiDS0115</strain>
    </source>
</reference>
<dbReference type="Proteomes" id="UP000566597">
    <property type="component" value="Unassembled WGS sequence"/>
</dbReference>
<evidence type="ECO:0000313" key="31">
    <source>
        <dbReference type="EMBL" id="EAG6169152.1"/>
    </source>
</evidence>
<evidence type="ECO:0000313" key="106">
    <source>
        <dbReference type="Proteomes" id="UP000548278"/>
    </source>
</evidence>
<evidence type="ECO:0000313" key="36">
    <source>
        <dbReference type="EMBL" id="EAH0217501.1"/>
    </source>
</evidence>
<dbReference type="Proteomes" id="UP000383365">
    <property type="component" value="Unassembled WGS sequence"/>
</dbReference>
<dbReference type="EMBL" id="AAANYN010000001">
    <property type="protein sequence ID" value="EAD5772809.1"/>
    <property type="molecule type" value="Genomic_DNA"/>
</dbReference>
<evidence type="ECO:0000313" key="108">
    <source>
        <dbReference type="Proteomes" id="UP000549379"/>
    </source>
</evidence>
<evidence type="ECO:0000313" key="61">
    <source>
        <dbReference type="Proteomes" id="UP000336166"/>
    </source>
</evidence>
<evidence type="ECO:0000313" key="80">
    <source>
        <dbReference type="Proteomes" id="UP000398321"/>
    </source>
</evidence>
<reference evidence="57 87" key="2">
    <citation type="submission" date="2018-04" db="EMBL/GenBank/DDBJ databases">
        <title>Genome Analysis of a Prevalent Clone of Listeria monocytogenes Sequence Type 87 in China.</title>
        <authorList>
            <person name="Wang Y."/>
        </authorList>
    </citation>
    <scope>NUCLEOTIDE SEQUENCE [LARGE SCALE GENOMIC DNA]</scope>
    <source>
        <strain evidence="57 87">ICDC_LM1523</strain>
    </source>
</reference>
<dbReference type="EMBL" id="AABAIH010000001">
    <property type="protein sequence ID" value="EAG0994086.1"/>
    <property type="molecule type" value="Genomic_DNA"/>
</dbReference>
<evidence type="ECO:0000313" key="20">
    <source>
        <dbReference type="EMBL" id="EAE4941256.1"/>
    </source>
</evidence>
<dbReference type="EMBL" id="AAAJWF010000004">
    <property type="protein sequence ID" value="EAC7480498.1"/>
    <property type="molecule type" value="Genomic_DNA"/>
</dbReference>
<dbReference type="EMBL" id="AAASTI010000002">
    <property type="protein sequence ID" value="EAE5603338.1"/>
    <property type="molecule type" value="Genomic_DNA"/>
</dbReference>
<dbReference type="Proteomes" id="UP000398321">
    <property type="component" value="Unassembled WGS sequence"/>
</dbReference>
<evidence type="ECO:0000313" key="78">
    <source>
        <dbReference type="Proteomes" id="UP000379076"/>
    </source>
</evidence>
<dbReference type="EMBL" id="AAAMZD010000003">
    <property type="protein sequence ID" value="EAD3792593.1"/>
    <property type="molecule type" value="Genomic_DNA"/>
</dbReference>
<dbReference type="Proteomes" id="UP000517258">
    <property type="component" value="Unassembled WGS sequence"/>
</dbReference>
<dbReference type="Proteomes" id="UP000401273">
    <property type="component" value="Unassembled WGS sequence"/>
</dbReference>
<evidence type="ECO:0000313" key="92">
    <source>
        <dbReference type="Proteomes" id="UP000478945"/>
    </source>
</evidence>
<evidence type="ECO:0000313" key="8">
    <source>
        <dbReference type="EMBL" id="EAC9039212.1"/>
    </source>
</evidence>
<evidence type="ECO:0000313" key="41">
    <source>
        <dbReference type="EMBL" id="EAH3293358.1"/>
    </source>
</evidence>
<dbReference type="Proteomes" id="UP000389283">
    <property type="component" value="Unassembled WGS sequence"/>
</dbReference>
<dbReference type="Proteomes" id="UP000350032">
    <property type="component" value="Unassembled WGS sequence"/>
</dbReference>
<evidence type="ECO:0000313" key="4">
    <source>
        <dbReference type="EMBL" id="EAC5549775.1"/>
    </source>
</evidence>
<evidence type="ECO:0000313" key="16">
    <source>
        <dbReference type="EMBL" id="EAE1630310.1"/>
    </source>
</evidence>
<dbReference type="Proteomes" id="UP000331186">
    <property type="component" value="Unassembled WGS sequence"/>
</dbReference>
<dbReference type="EMBL" id="AAALRN010000003">
    <property type="protein sequence ID" value="EAD1184891.1"/>
    <property type="molecule type" value="Genomic_DNA"/>
</dbReference>
<dbReference type="EMBL" id="AANPAU010000003">
    <property type="protein sequence ID" value="EDP8513714.1"/>
    <property type="molecule type" value="Genomic_DNA"/>
</dbReference>
<comment type="caution">
    <text evidence="3">The sequence shown here is derived from an EMBL/GenBank/DDBJ whole genome shotgun (WGS) entry which is preliminary data.</text>
</comment>
<dbReference type="Proteomes" id="UP000368805">
    <property type="component" value="Unassembled WGS sequence"/>
</dbReference>
<evidence type="ECO:0000313" key="68">
    <source>
        <dbReference type="Proteomes" id="UP000354255"/>
    </source>
</evidence>
<evidence type="ECO:0000313" key="70">
    <source>
        <dbReference type="Proteomes" id="UP000356407"/>
    </source>
</evidence>
<evidence type="ECO:0000313" key="89">
    <source>
        <dbReference type="Proteomes" id="UP000470497"/>
    </source>
</evidence>
<dbReference type="Proteomes" id="UP000566721">
    <property type="component" value="Unassembled WGS sequence"/>
</dbReference>
<dbReference type="EMBL" id="AAAIKW010000002">
    <property type="protein sequence ID" value="EAC4551588.1"/>
    <property type="molecule type" value="Genomic_DNA"/>
</dbReference>
<evidence type="ECO:0000313" key="26">
    <source>
        <dbReference type="EMBL" id="EAG2245566.1"/>
    </source>
</evidence>
<dbReference type="EMBL" id="AABBYJ010000002">
    <property type="protein sequence ID" value="EAG4330338.1"/>
    <property type="molecule type" value="Genomic_DNA"/>
</dbReference>
<dbReference type="EMBL" id="AABEQV010000002">
    <property type="protein sequence ID" value="EAG9856292.1"/>
    <property type="molecule type" value="Genomic_DNA"/>
</dbReference>
<dbReference type="EMBL" id="AAIAJJ010000004">
    <property type="protein sequence ID" value="ECC1556876.1"/>
    <property type="molecule type" value="Genomic_DNA"/>
</dbReference>
<dbReference type="Proteomes" id="UP000530452">
    <property type="component" value="Unassembled WGS sequence"/>
</dbReference>
<dbReference type="Proteomes" id="UP000533021">
    <property type="component" value="Unassembled WGS sequence"/>
</dbReference>
<organism evidence="3 63">
    <name type="scientific">Listeria monocytogenes</name>
    <dbReference type="NCBI Taxonomy" id="1639"/>
    <lineage>
        <taxon>Bacteria</taxon>
        <taxon>Bacillati</taxon>
        <taxon>Bacillota</taxon>
        <taxon>Bacilli</taxon>
        <taxon>Bacillales</taxon>
        <taxon>Listeriaceae</taxon>
        <taxon>Listeria</taxon>
    </lineage>
</organism>
<dbReference type="Proteomes" id="UP000413786">
    <property type="component" value="Unassembled WGS sequence"/>
</dbReference>
<dbReference type="Proteomes" id="UP000365297">
    <property type="component" value="Unassembled WGS sequence"/>
</dbReference>
<evidence type="ECO:0000313" key="7">
    <source>
        <dbReference type="EMBL" id="EAC7480498.1"/>
    </source>
</evidence>
<evidence type="ECO:0000313" key="54">
    <source>
        <dbReference type="EMBL" id="EDP8411657.1"/>
    </source>
</evidence>
<dbReference type="EMBL" id="AAAJCR010000001">
    <property type="protein sequence ID" value="EAC5947852.1"/>
    <property type="molecule type" value="Genomic_DNA"/>
</dbReference>
<evidence type="ECO:0000313" key="32">
    <source>
        <dbReference type="EMBL" id="EAG6989605.1"/>
    </source>
</evidence>
<evidence type="ECO:0000313" key="39">
    <source>
        <dbReference type="EMBL" id="EAH2280648.1"/>
    </source>
</evidence>
<evidence type="ECO:0000313" key="91">
    <source>
        <dbReference type="Proteomes" id="UP000478704"/>
    </source>
</evidence>
<dbReference type="Proteomes" id="UP000423131">
    <property type="component" value="Unassembled WGS sequence"/>
</dbReference>
<dbReference type="EMBL" id="AAASLB010000002">
    <property type="protein sequence ID" value="EAE4941256.1"/>
    <property type="molecule type" value="Genomic_DNA"/>
</dbReference>
<dbReference type="EMBL" id="AABBAW010000008">
    <property type="protein sequence ID" value="EAG2516115.1"/>
    <property type="molecule type" value="Genomic_DNA"/>
</dbReference>
<evidence type="ECO:0000313" key="38">
    <source>
        <dbReference type="EMBL" id="EAH1614627.1"/>
    </source>
</evidence>
<dbReference type="EMBL" id="AAAIJX010000002">
    <property type="protein sequence ID" value="EAC4482086.1"/>
    <property type="molecule type" value="Genomic_DNA"/>
</dbReference>
<evidence type="ECO:0000313" key="84">
    <source>
        <dbReference type="Proteomes" id="UP000413786"/>
    </source>
</evidence>
<gene>
    <name evidence="23" type="ORF">A3R20_05570</name>
    <name evidence="22" type="ORF">A8L61_07105</name>
    <name evidence="32" type="ORF">AB917_03280</name>
    <name evidence="3" type="ORF">ABZ57_03755</name>
    <name evidence="5" type="ORF">AP104_00515</name>
    <name evidence="14" type="ORF">APD94_01065</name>
    <name evidence="16" type="ORF">ARR48_00725</name>
    <name evidence="15" type="ORF">ART25_06425</name>
    <name evidence="4" type="ORF">ARY78_04925</name>
    <name evidence="27" type="ORF">B1N52_13160</name>
    <name evidence="26" type="ORF">B1S26_09160</name>
    <name evidence="1" type="ORF">B4X68_12000</name>
    <name evidence="28" type="ORF">B5K54_08765</name>
    <name evidence="24" type="ORF">BB997_07060</name>
    <name evidence="51" type="ORF">BCZ19_04610</name>
    <name evidence="25" type="ORF">BCZ21_08910</name>
    <name evidence="30" type="ORF">CA369_10070</name>
    <name evidence="29" type="ORF">CAV64_03670</name>
    <name evidence="13" type="ORF">CD20_10860</name>
    <name evidence="33" type="ORF">CW845_06300</name>
    <name evidence="38" type="ORF">D4271_04320</name>
    <name evidence="39" type="ORF">D4920_01055</name>
    <name evidence="34" type="ORF">D4B11_04455</name>
    <name evidence="35" type="ORF">D4C60_04695</name>
    <name evidence="36" type="ORF">D4D89_04145</name>
    <name evidence="37" type="ORF">D4U23_08680</name>
    <name evidence="40" type="ORF">D5M70_04145</name>
    <name evidence="41" type="ORF">D5N24_03025</name>
    <name evidence="43" type="ORF">D7104_08850</name>
    <name evidence="57" type="ORF">DCK61_09145</name>
    <name evidence="31" type="ORF">DCT16_07125</name>
    <name evidence="58" type="ORF">DOV25_13280</name>
    <name evidence="7" type="ORF">DQ70_07365</name>
    <name evidence="6" type="ORF">DU018_02160</name>
    <name evidence="2" type="ORF">E0I39_04195</name>
    <name evidence="18" type="ORF">E1V33_01700</name>
    <name evidence="19" type="ORF">E1W43_04045</name>
    <name evidence="20" type="ORF">E1W56_04285</name>
    <name evidence="21" type="ORF">E1X78_04400</name>
    <name evidence="42" type="ORF">E5F58_08900</name>
    <name evidence="12" type="ORF">EX365_06365</name>
    <name evidence="11" type="ORF">EXZ73_00770</name>
    <name evidence="44" type="ORF">FA835_00310</name>
    <name evidence="45" type="ORF">FC284_04650</name>
    <name evidence="50" type="ORF">FJU19_04185</name>
    <name evidence="47" type="ORF">FLQ97_08015</name>
    <name evidence="46" type="ORF">FLR03_07090</name>
    <name evidence="48" type="ORF">FNX40_08705</name>
    <name evidence="49" type="ORF">FPL45_02520</name>
    <name evidence="52" type="ORF">FV747_08780</name>
    <name evidence="55" type="ORF">G3O21_001116</name>
    <name evidence="53" type="ORF">G3R95_000901</name>
    <name evidence="54" type="ORF">G3R95_003260</name>
    <name evidence="56" type="ORF">GZK27_03690</name>
    <name evidence="8" type="ORF">KV70_03260</name>
    <name evidence="9" type="ORF">QD52_07385</name>
    <name evidence="10" type="ORF">UI29_07425</name>
    <name evidence="17" type="ORF">Y261_08005</name>
</gene>
<dbReference type="EMBL" id="AAHZFN010000008">
    <property type="protein sequence ID" value="ECB9473446.1"/>
    <property type="molecule type" value="Genomic_DNA"/>
</dbReference>
<evidence type="ECO:0000313" key="88">
    <source>
        <dbReference type="Proteomes" id="UP000467536"/>
    </source>
</evidence>
<evidence type="ECO:0000313" key="58">
    <source>
        <dbReference type="EMBL" id="MCO39417.1"/>
    </source>
</evidence>
<dbReference type="EMBL" id="AABAYG010000004">
    <property type="protein sequence ID" value="EAG2245566.1"/>
    <property type="molecule type" value="Genomic_DNA"/>
</dbReference>
<evidence type="ECO:0000313" key="86">
    <source>
        <dbReference type="Proteomes" id="UP000427828"/>
    </source>
</evidence>
<evidence type="ECO:0000313" key="29">
    <source>
        <dbReference type="EMBL" id="EAG4330338.1"/>
    </source>
</evidence>
<evidence type="ECO:0000313" key="37">
    <source>
        <dbReference type="EMBL" id="EAH0252458.1"/>
    </source>
</evidence>
<evidence type="ECO:0000313" key="90">
    <source>
        <dbReference type="Proteomes" id="UP000478682"/>
    </source>
</evidence>
<dbReference type="Proteomes" id="UP000371553">
    <property type="component" value="Unassembled WGS sequence"/>
</dbReference>
<evidence type="ECO:0000313" key="75">
    <source>
        <dbReference type="Proteomes" id="UP000371553"/>
    </source>
</evidence>
<dbReference type="Proteomes" id="UP000470497">
    <property type="component" value="Unassembled WGS sequence"/>
</dbReference>
<evidence type="ECO:0000313" key="21">
    <source>
        <dbReference type="EMBL" id="EAE5603338.1"/>
    </source>
</evidence>
<evidence type="ECO:0000313" key="18">
    <source>
        <dbReference type="EMBL" id="EAE2658863.1"/>
    </source>
</evidence>
<dbReference type="EMBL" id="AABBHO010000023">
    <property type="protein sequence ID" value="EAG2997382.1"/>
    <property type="molecule type" value="Genomic_DNA"/>
</dbReference>
<dbReference type="Proteomes" id="UP000527632">
    <property type="component" value="Unassembled WGS sequence"/>
</dbReference>
<dbReference type="EMBL" id="QDAY01000003">
    <property type="protein sequence ID" value="KAA9449344.1"/>
    <property type="molecule type" value="Genomic_DNA"/>
</dbReference>
<evidence type="ECO:0000313" key="104">
    <source>
        <dbReference type="Proteomes" id="UP000540117"/>
    </source>
</evidence>
<dbReference type="EMBL" id="AAAICE010000008">
    <property type="protein sequence ID" value="EAC3882729.1"/>
    <property type="molecule type" value="Genomic_DNA"/>
</dbReference>
<evidence type="ECO:0000313" key="45">
    <source>
        <dbReference type="EMBL" id="EAK9427627.1"/>
    </source>
</evidence>
<dbReference type="Proteomes" id="UP000355989">
    <property type="component" value="Unassembled WGS sequence"/>
</dbReference>
<dbReference type="EMBL" id="AANOZB010000033">
    <property type="protein sequence ID" value="EDP8411657.1"/>
    <property type="molecule type" value="Genomic_DNA"/>
</dbReference>
<dbReference type="EMBL" id="AABGHY010000002">
    <property type="protein sequence ID" value="EAH3293358.1"/>
    <property type="molecule type" value="Genomic_DNA"/>
</dbReference>
<evidence type="ECO:0000313" key="27">
    <source>
        <dbReference type="EMBL" id="EAG2516115.1"/>
    </source>
</evidence>
<evidence type="ECO:0000313" key="111">
    <source>
        <dbReference type="Proteomes" id="UP000841561"/>
    </source>
</evidence>
<dbReference type="EMBL" id="AABDGJ010000002">
    <property type="protein sequence ID" value="EAG6989605.1"/>
    <property type="molecule type" value="Genomic_DNA"/>
</dbReference>
<dbReference type="Proteomes" id="UP000546397">
    <property type="component" value="Unassembled WGS sequence"/>
</dbReference>